<dbReference type="RefSeq" id="WP_176009444.1">
    <property type="nucleotide sequence ID" value="NZ_CP041372.2"/>
</dbReference>
<dbReference type="EMBL" id="CP041372">
    <property type="protein sequence ID" value="QKS71409.1"/>
    <property type="molecule type" value="Genomic_DNA"/>
</dbReference>
<keyword evidence="2" id="KW-1133">Transmembrane helix</keyword>
<evidence type="ECO:0000313" key="3">
    <source>
        <dbReference type="EMBL" id="QKS71409.1"/>
    </source>
</evidence>
<dbReference type="InterPro" id="IPR046118">
    <property type="entry name" value="DUF6115"/>
</dbReference>
<reference evidence="4" key="1">
    <citation type="submission" date="2019-07" db="EMBL/GenBank/DDBJ databases">
        <title>Bacillus alkalisoli sp. nov. isolated from saline soil.</title>
        <authorList>
            <person name="Sun J.-Q."/>
            <person name="Xu L."/>
        </authorList>
    </citation>
    <scope>NUCLEOTIDE SEQUENCE [LARGE SCALE GENOMIC DNA]</scope>
    <source>
        <strain evidence="4">M4U3P1</strain>
    </source>
</reference>
<dbReference type="Gene3D" id="1.10.10.60">
    <property type="entry name" value="Homeodomain-like"/>
    <property type="match status" value="1"/>
</dbReference>
<protein>
    <recommendedName>
        <fullName evidence="5">Coupling factor for flagellin transcription and translation</fullName>
    </recommendedName>
</protein>
<keyword evidence="2" id="KW-0812">Transmembrane</keyword>
<evidence type="ECO:0000313" key="4">
    <source>
        <dbReference type="Proteomes" id="UP000318138"/>
    </source>
</evidence>
<dbReference type="AlphaFoldDB" id="A0A859FDY8"/>
<feature type="region of interest" description="Disordered" evidence="1">
    <location>
        <begin position="70"/>
        <end position="106"/>
    </location>
</feature>
<evidence type="ECO:0008006" key="5">
    <source>
        <dbReference type="Google" id="ProtNLM"/>
    </source>
</evidence>
<evidence type="ECO:0000256" key="1">
    <source>
        <dbReference type="SAM" id="MobiDB-lite"/>
    </source>
</evidence>
<feature type="transmembrane region" description="Helical" evidence="2">
    <location>
        <begin position="6"/>
        <end position="23"/>
    </location>
</feature>
<dbReference type="Pfam" id="PF19610">
    <property type="entry name" value="DUF6115"/>
    <property type="match status" value="1"/>
</dbReference>
<keyword evidence="4" id="KW-1185">Reference proteome</keyword>
<dbReference type="Proteomes" id="UP000318138">
    <property type="component" value="Chromosome"/>
</dbReference>
<feature type="compositionally biased region" description="Polar residues" evidence="1">
    <location>
        <begin position="86"/>
        <end position="101"/>
    </location>
</feature>
<sequence>MIYALLVSIMLHLFTFLALIILFKRDKEREPVNNDRTLQEMEDLLISYTTEMKEENERLVKKIGAMRESLAEHKREADSLTRKENGNNTNQAEQKASSEDTVTPRFDEEVYEDYLPPLPPIEKKEEAPISDKSKVLALHKQGLGASDIAKKLQMGAGEVELLLKFYK</sequence>
<evidence type="ECO:0000256" key="2">
    <source>
        <dbReference type="SAM" id="Phobius"/>
    </source>
</evidence>
<accession>A0A859FDY8</accession>
<organism evidence="3 4">
    <name type="scientific">Paenalkalicoccus suaedae</name>
    <dbReference type="NCBI Taxonomy" id="2592382"/>
    <lineage>
        <taxon>Bacteria</taxon>
        <taxon>Bacillati</taxon>
        <taxon>Bacillota</taxon>
        <taxon>Bacilli</taxon>
        <taxon>Bacillales</taxon>
        <taxon>Bacillaceae</taxon>
        <taxon>Paenalkalicoccus</taxon>
    </lineage>
</organism>
<feature type="compositionally biased region" description="Basic and acidic residues" evidence="1">
    <location>
        <begin position="70"/>
        <end position="85"/>
    </location>
</feature>
<keyword evidence="2" id="KW-0472">Membrane</keyword>
<dbReference type="KEGG" id="psua:FLK61_32430"/>
<name>A0A859FDY8_9BACI</name>
<gene>
    <name evidence="3" type="ORF">FLK61_32430</name>
</gene>
<proteinExistence type="predicted"/>